<name>A7S2F2_NEMVE</name>
<dbReference type="Gene3D" id="2.60.470.10">
    <property type="entry name" value="Acid-sensing ion channels like domains"/>
    <property type="match status" value="1"/>
</dbReference>
<evidence type="ECO:0000256" key="9">
    <source>
        <dbReference type="ARBA" id="ARBA00023201"/>
    </source>
</evidence>
<evidence type="ECO:0000256" key="5">
    <source>
        <dbReference type="ARBA" id="ARBA00022989"/>
    </source>
</evidence>
<dbReference type="PANTHER" id="PTHR11690:SF248">
    <property type="entry name" value="PICKPOCKET 17, ISOFORM A"/>
    <property type="match status" value="1"/>
</dbReference>
<comment type="similarity">
    <text evidence="11">Belongs to the amiloride-sensitive sodium channel (TC 1.A.6) family.</text>
</comment>
<dbReference type="Gene3D" id="1.10.287.770">
    <property type="entry name" value="YojJ-like"/>
    <property type="match status" value="1"/>
</dbReference>
<keyword evidence="6" id="KW-0915">Sodium</keyword>
<dbReference type="eggNOG" id="KOG4294">
    <property type="taxonomic scope" value="Eukaryota"/>
</dbReference>
<keyword evidence="3 11" id="KW-0894">Sodium channel</keyword>
<evidence type="ECO:0000256" key="12">
    <source>
        <dbReference type="SAM" id="Phobius"/>
    </source>
</evidence>
<keyword evidence="7 11" id="KW-0406">Ion transport</keyword>
<keyword evidence="8 12" id="KW-0472">Membrane</keyword>
<evidence type="ECO:0000256" key="1">
    <source>
        <dbReference type="ARBA" id="ARBA00004141"/>
    </source>
</evidence>
<dbReference type="PANTHER" id="PTHR11690">
    <property type="entry name" value="AMILORIDE-SENSITIVE SODIUM CHANNEL-RELATED"/>
    <property type="match status" value="1"/>
</dbReference>
<evidence type="ECO:0000313" key="13">
    <source>
        <dbReference type="EMBL" id="EDO42137.1"/>
    </source>
</evidence>
<comment type="subcellular location">
    <subcellularLocation>
        <location evidence="1">Membrane</location>
        <topology evidence="1">Multi-pass membrane protein</topology>
    </subcellularLocation>
</comment>
<protein>
    <submittedName>
        <fullName evidence="13">Uncharacterized protein</fullName>
    </submittedName>
</protein>
<dbReference type="OMA" id="KHINANS"/>
<dbReference type="GO" id="GO:0035725">
    <property type="term" value="P:sodium ion transmembrane transport"/>
    <property type="evidence" value="ECO:0000318"/>
    <property type="project" value="GO_Central"/>
</dbReference>
<evidence type="ECO:0000256" key="2">
    <source>
        <dbReference type="ARBA" id="ARBA00022448"/>
    </source>
</evidence>
<dbReference type="HOGENOM" id="CLU_020415_1_2_1"/>
<dbReference type="PhylomeDB" id="A7S2F2"/>
<evidence type="ECO:0000256" key="4">
    <source>
        <dbReference type="ARBA" id="ARBA00022692"/>
    </source>
</evidence>
<dbReference type="AlphaFoldDB" id="A7S2F2"/>
<dbReference type="InterPro" id="IPR001873">
    <property type="entry name" value="ENaC"/>
</dbReference>
<keyword evidence="14" id="KW-1185">Reference proteome</keyword>
<reference evidence="13 14" key="1">
    <citation type="journal article" date="2007" name="Science">
        <title>Sea anemone genome reveals ancestral eumetazoan gene repertoire and genomic organization.</title>
        <authorList>
            <person name="Putnam N.H."/>
            <person name="Srivastava M."/>
            <person name="Hellsten U."/>
            <person name="Dirks B."/>
            <person name="Chapman J."/>
            <person name="Salamov A."/>
            <person name="Terry A."/>
            <person name="Shapiro H."/>
            <person name="Lindquist E."/>
            <person name="Kapitonov V.V."/>
            <person name="Jurka J."/>
            <person name="Genikhovich G."/>
            <person name="Grigoriev I.V."/>
            <person name="Lucas S.M."/>
            <person name="Steele R.E."/>
            <person name="Finnerty J.R."/>
            <person name="Technau U."/>
            <person name="Martindale M.Q."/>
            <person name="Rokhsar D.S."/>
        </authorList>
    </citation>
    <scope>NUCLEOTIDE SEQUENCE [LARGE SCALE GENOMIC DNA]</scope>
    <source>
        <strain evidence="14">CH2 X CH6</strain>
    </source>
</reference>
<sequence length="537" mass="60768">MRRNTDPKETALEQINQFLQETTAHGFGRLGATAGSKWRLYWVMFCLAAYCVFVWQLVGLVNQYNSKPIKTRTQLKHAQKLDFPVVTICNMNVLRASRLPPKLRTKFDQIINNTNKTSPRNSSNSRNAFVDPQDLSFEETKKFEILHAVTAHDDYRELVSAAHQLEDILLSCNFNGVNCRNSKDPTIPTYWTQTWNDNFGNCYMFNSVKTHNGEKVDLYSSSVPGESNGLTLQLNLEQNEYLEGITEVAGMKVTISDQGVLPFPGQQGIRIMPGQSTGIQMTKLQTRRIDPFKNRSCESSNEMSDKNLFFGYNMTYSIMACKYSCLNARKIERCGCTNYNTPEMQKRNIPLCNRLNSTIIDCLNKAYDTFEDGSCDRECPPSCSEVSFDLTVSSARWPARSFEVTKYAYFLRVRVLNKIASSSSKYFVNSENIAQVHVYYGELDYLLVQETLAYTFMSLLSDIGGQMGMWIGISALTCAELIELVCVILANMSNRSKKIVHINSFRPEKLGGVETIEKGGVKRIEQEVQGGVGTIEQ</sequence>
<dbReference type="GO" id="GO:0015280">
    <property type="term" value="F:ligand-gated sodium channel activity"/>
    <property type="evidence" value="ECO:0000318"/>
    <property type="project" value="GO_Central"/>
</dbReference>
<evidence type="ECO:0000256" key="7">
    <source>
        <dbReference type="ARBA" id="ARBA00023065"/>
    </source>
</evidence>
<dbReference type="InParanoid" id="A7S2F2"/>
<dbReference type="EMBL" id="DS469568">
    <property type="protein sequence ID" value="EDO42137.1"/>
    <property type="molecule type" value="Genomic_DNA"/>
</dbReference>
<keyword evidence="10 11" id="KW-0407">Ion channel</keyword>
<accession>A7S2F2</accession>
<dbReference type="GO" id="GO:0005886">
    <property type="term" value="C:plasma membrane"/>
    <property type="evidence" value="ECO:0000318"/>
    <property type="project" value="GO_Central"/>
</dbReference>
<feature type="transmembrane region" description="Helical" evidence="12">
    <location>
        <begin position="40"/>
        <end position="58"/>
    </location>
</feature>
<keyword evidence="5 12" id="KW-1133">Transmembrane helix</keyword>
<evidence type="ECO:0000256" key="11">
    <source>
        <dbReference type="RuleBase" id="RU000679"/>
    </source>
</evidence>
<keyword evidence="2 11" id="KW-0813">Transport</keyword>
<dbReference type="Pfam" id="PF00858">
    <property type="entry name" value="ASC"/>
    <property type="match status" value="1"/>
</dbReference>
<gene>
    <name evidence="13" type="ORF">NEMVEDRAFT_v1g205746</name>
</gene>
<evidence type="ECO:0000256" key="8">
    <source>
        <dbReference type="ARBA" id="ARBA00023136"/>
    </source>
</evidence>
<evidence type="ECO:0000256" key="3">
    <source>
        <dbReference type="ARBA" id="ARBA00022461"/>
    </source>
</evidence>
<keyword evidence="4 11" id="KW-0812">Transmembrane</keyword>
<dbReference type="FunCoup" id="A7S2F2">
    <property type="interactions" value="2"/>
</dbReference>
<organism evidence="13 14">
    <name type="scientific">Nematostella vectensis</name>
    <name type="common">Starlet sea anemone</name>
    <dbReference type="NCBI Taxonomy" id="45351"/>
    <lineage>
        <taxon>Eukaryota</taxon>
        <taxon>Metazoa</taxon>
        <taxon>Cnidaria</taxon>
        <taxon>Anthozoa</taxon>
        <taxon>Hexacorallia</taxon>
        <taxon>Actiniaria</taxon>
        <taxon>Edwardsiidae</taxon>
        <taxon>Nematostella</taxon>
    </lineage>
</organism>
<keyword evidence="9 11" id="KW-0739">Sodium transport</keyword>
<evidence type="ECO:0000256" key="6">
    <source>
        <dbReference type="ARBA" id="ARBA00023053"/>
    </source>
</evidence>
<dbReference type="PRINTS" id="PR01078">
    <property type="entry name" value="AMINACHANNEL"/>
</dbReference>
<evidence type="ECO:0000313" key="14">
    <source>
        <dbReference type="Proteomes" id="UP000001593"/>
    </source>
</evidence>
<evidence type="ECO:0000256" key="10">
    <source>
        <dbReference type="ARBA" id="ARBA00023303"/>
    </source>
</evidence>
<dbReference type="Proteomes" id="UP000001593">
    <property type="component" value="Unassembled WGS sequence"/>
</dbReference>
<feature type="transmembrane region" description="Helical" evidence="12">
    <location>
        <begin position="467"/>
        <end position="490"/>
    </location>
</feature>
<proteinExistence type="inferred from homology"/>